<sequence length="104" mass="11578">MRKRQLLYTDPAYAEVKRNMVYFELINAVVNGGDMKSSESLSFAHQMLSEAENSFQYLATQLDNTIILSYKETCRSVQKLAAIGWALPGSGIGGILTILDDWGL</sequence>
<keyword evidence="3" id="KW-1185">Reference proteome</keyword>
<dbReference type="OrthoDB" id="5406275at2759"/>
<evidence type="ECO:0000313" key="3">
    <source>
        <dbReference type="Proteomes" id="UP001140502"/>
    </source>
</evidence>
<keyword evidence="1" id="KW-0812">Transmembrane</keyword>
<feature type="transmembrane region" description="Helical" evidence="1">
    <location>
        <begin position="80"/>
        <end position="99"/>
    </location>
</feature>
<proteinExistence type="predicted"/>
<accession>A0A9W8WMC0</accession>
<dbReference type="EMBL" id="JAPEUR010000006">
    <property type="protein sequence ID" value="KAJ4328844.1"/>
    <property type="molecule type" value="Genomic_DNA"/>
</dbReference>
<keyword evidence="1" id="KW-1133">Transmembrane helix</keyword>
<name>A0A9W8WMC0_9HYPO</name>
<organism evidence="2 3">
    <name type="scientific">Fusarium piperis</name>
    <dbReference type="NCBI Taxonomy" id="1435070"/>
    <lineage>
        <taxon>Eukaryota</taxon>
        <taxon>Fungi</taxon>
        <taxon>Dikarya</taxon>
        <taxon>Ascomycota</taxon>
        <taxon>Pezizomycotina</taxon>
        <taxon>Sordariomycetes</taxon>
        <taxon>Hypocreomycetidae</taxon>
        <taxon>Hypocreales</taxon>
        <taxon>Nectriaceae</taxon>
        <taxon>Fusarium</taxon>
        <taxon>Fusarium solani species complex</taxon>
    </lineage>
</organism>
<comment type="caution">
    <text evidence="2">The sequence shown here is derived from an EMBL/GenBank/DDBJ whole genome shotgun (WGS) entry which is preliminary data.</text>
</comment>
<dbReference type="Proteomes" id="UP001140502">
    <property type="component" value="Unassembled WGS sequence"/>
</dbReference>
<gene>
    <name evidence="2" type="ORF">N0V84_000631</name>
</gene>
<protein>
    <submittedName>
        <fullName evidence="2">Uncharacterized protein</fullName>
    </submittedName>
</protein>
<reference evidence="2" key="1">
    <citation type="submission" date="2022-10" db="EMBL/GenBank/DDBJ databases">
        <title>Tapping the CABI collections for fungal endophytes: first genome assemblies for Collariella, Neodidymelliopsis, Ascochyta clinopodiicola, Didymella pomorum, Didymosphaeria variabile, Neocosmospora piperis and Neocucurbitaria cava.</title>
        <authorList>
            <person name="Hill R."/>
        </authorList>
    </citation>
    <scope>NUCLEOTIDE SEQUENCE</scope>
    <source>
        <strain evidence="2">IMI 366586</strain>
    </source>
</reference>
<evidence type="ECO:0000313" key="2">
    <source>
        <dbReference type="EMBL" id="KAJ4328844.1"/>
    </source>
</evidence>
<evidence type="ECO:0000256" key="1">
    <source>
        <dbReference type="SAM" id="Phobius"/>
    </source>
</evidence>
<dbReference type="AlphaFoldDB" id="A0A9W8WMC0"/>
<keyword evidence="1" id="KW-0472">Membrane</keyword>